<organism evidence="2 3">
    <name type="scientific">Ensete ventricosum</name>
    <name type="common">Abyssinian banana</name>
    <name type="synonym">Musa ensete</name>
    <dbReference type="NCBI Taxonomy" id="4639"/>
    <lineage>
        <taxon>Eukaryota</taxon>
        <taxon>Viridiplantae</taxon>
        <taxon>Streptophyta</taxon>
        <taxon>Embryophyta</taxon>
        <taxon>Tracheophyta</taxon>
        <taxon>Spermatophyta</taxon>
        <taxon>Magnoliopsida</taxon>
        <taxon>Liliopsida</taxon>
        <taxon>Zingiberales</taxon>
        <taxon>Musaceae</taxon>
        <taxon>Ensete</taxon>
    </lineage>
</organism>
<dbReference type="EMBL" id="AMZH03016824">
    <property type="protein sequence ID" value="RRT43918.1"/>
    <property type="molecule type" value="Genomic_DNA"/>
</dbReference>
<accession>A0A426XWI7</accession>
<reference evidence="2 3" key="1">
    <citation type="journal article" date="2014" name="Agronomy (Basel)">
        <title>A Draft Genome Sequence for Ensete ventricosum, the Drought-Tolerant Tree Against Hunger.</title>
        <authorList>
            <person name="Harrison J."/>
            <person name="Moore K.A."/>
            <person name="Paszkiewicz K."/>
            <person name="Jones T."/>
            <person name="Grant M."/>
            <person name="Ambacheew D."/>
            <person name="Muzemil S."/>
            <person name="Studholme D.J."/>
        </authorList>
    </citation>
    <scope>NUCLEOTIDE SEQUENCE [LARGE SCALE GENOMIC DNA]</scope>
</reference>
<dbReference type="Proteomes" id="UP000287651">
    <property type="component" value="Unassembled WGS sequence"/>
</dbReference>
<evidence type="ECO:0000256" key="1">
    <source>
        <dbReference type="SAM" id="MobiDB-lite"/>
    </source>
</evidence>
<evidence type="ECO:0000313" key="3">
    <source>
        <dbReference type="Proteomes" id="UP000287651"/>
    </source>
</evidence>
<gene>
    <name evidence="2" type="ORF">B296_00045327</name>
</gene>
<dbReference type="AlphaFoldDB" id="A0A426XWI7"/>
<protein>
    <submittedName>
        <fullName evidence="2">Uncharacterized protein</fullName>
    </submittedName>
</protein>
<proteinExistence type="predicted"/>
<evidence type="ECO:0000313" key="2">
    <source>
        <dbReference type="EMBL" id="RRT43918.1"/>
    </source>
</evidence>
<name>A0A426XWI7_ENSVE</name>
<sequence length="109" mass="12178">MNQRSDEVQKEFAKSTEELGESSMVGSPIVSPRSVGCLTPIPRCYDTENFFDLKNQIEDLIHREHLSRYVRKLCKPSPHPKGPFEKQIDVIIGGPTSGGDNSSVRKAYA</sequence>
<comment type="caution">
    <text evidence="2">The sequence shown here is derived from an EMBL/GenBank/DDBJ whole genome shotgun (WGS) entry which is preliminary data.</text>
</comment>
<feature type="compositionally biased region" description="Basic and acidic residues" evidence="1">
    <location>
        <begin position="1"/>
        <end position="17"/>
    </location>
</feature>
<feature type="region of interest" description="Disordered" evidence="1">
    <location>
        <begin position="1"/>
        <end position="27"/>
    </location>
</feature>